<accession>A0AAW0FLK4</accession>
<comment type="caution">
    <text evidence="1">The sequence shown here is derived from an EMBL/GenBank/DDBJ whole genome shotgun (WGS) entry which is preliminary data.</text>
</comment>
<sequence length="318" mass="35700">MAVLGSHWISSPPRTIRTFSLIHPAFDSSGTPVPELLQVFANLLYLKELALSHVKSGSYKDIYHTGIQLRHLDSLFLLGSPSFYFAFLHHVSSINCVRLLFIHENSDEGQIGEDMGLTPLPSILKIKWMSLKSPYSTPCPHSCLISLRGFENENPLFSRYEGDVFCFSVDLCINDPQQIHHDASTPLQGIAVEDVCAQINSSIVLLSPLLPLLTKRRITLDGRCHDSSSQRAAICQIFGNLPHVTTSHLTLESPYASYYGDVCFNNLLNVITLSDNEDEDNLLPRLEPFVIETMSKTYINLDLTLYTFFDNLLVALRK</sequence>
<dbReference type="EMBL" id="JASBNA010000040">
    <property type="protein sequence ID" value="KAK7681516.1"/>
    <property type="molecule type" value="Genomic_DNA"/>
</dbReference>
<gene>
    <name evidence="1" type="ORF">QCA50_015248</name>
</gene>
<name>A0AAW0FLK4_9APHY</name>
<keyword evidence="2" id="KW-1185">Reference proteome</keyword>
<organism evidence="1 2">
    <name type="scientific">Cerrena zonata</name>
    <dbReference type="NCBI Taxonomy" id="2478898"/>
    <lineage>
        <taxon>Eukaryota</taxon>
        <taxon>Fungi</taxon>
        <taxon>Dikarya</taxon>
        <taxon>Basidiomycota</taxon>
        <taxon>Agaricomycotina</taxon>
        <taxon>Agaricomycetes</taxon>
        <taxon>Polyporales</taxon>
        <taxon>Cerrenaceae</taxon>
        <taxon>Cerrena</taxon>
    </lineage>
</organism>
<evidence type="ECO:0000313" key="1">
    <source>
        <dbReference type="EMBL" id="KAK7681516.1"/>
    </source>
</evidence>
<dbReference type="Proteomes" id="UP001385951">
    <property type="component" value="Unassembled WGS sequence"/>
</dbReference>
<reference evidence="1 2" key="1">
    <citation type="submission" date="2022-09" db="EMBL/GenBank/DDBJ databases">
        <authorList>
            <person name="Palmer J.M."/>
        </authorList>
    </citation>
    <scope>NUCLEOTIDE SEQUENCE [LARGE SCALE GENOMIC DNA]</scope>
    <source>
        <strain evidence="1 2">DSM 7382</strain>
    </source>
</reference>
<proteinExistence type="predicted"/>
<evidence type="ECO:0000313" key="2">
    <source>
        <dbReference type="Proteomes" id="UP001385951"/>
    </source>
</evidence>
<dbReference type="AlphaFoldDB" id="A0AAW0FLK4"/>
<protein>
    <submittedName>
        <fullName evidence="1">Uncharacterized protein</fullName>
    </submittedName>
</protein>